<proteinExistence type="predicted"/>
<feature type="domain" description="Glycoside hydrolase family 42 N-terminal" evidence="3">
    <location>
        <begin position="508"/>
        <end position="630"/>
    </location>
</feature>
<dbReference type="Gene3D" id="3.20.20.80">
    <property type="entry name" value="Glycosidases"/>
    <property type="match status" value="1"/>
</dbReference>
<evidence type="ECO:0000256" key="1">
    <source>
        <dbReference type="ARBA" id="ARBA00022801"/>
    </source>
</evidence>
<evidence type="ECO:0000313" key="5">
    <source>
        <dbReference type="Proteomes" id="UP001596378"/>
    </source>
</evidence>
<dbReference type="EC" id="3.2.1.23" evidence="4"/>
<dbReference type="GO" id="GO:0004565">
    <property type="term" value="F:beta-galactosidase activity"/>
    <property type="evidence" value="ECO:0007669"/>
    <property type="project" value="UniProtKB-EC"/>
</dbReference>
<evidence type="ECO:0000313" key="4">
    <source>
        <dbReference type="EMBL" id="MFC7147841.1"/>
    </source>
</evidence>
<keyword evidence="1 4" id="KW-0378">Hydrolase</keyword>
<dbReference type="Proteomes" id="UP001596378">
    <property type="component" value="Unassembled WGS sequence"/>
</dbReference>
<dbReference type="EMBL" id="JBHTAI010000002">
    <property type="protein sequence ID" value="MFC7147841.1"/>
    <property type="molecule type" value="Genomic_DNA"/>
</dbReference>
<dbReference type="InterPro" id="IPR029062">
    <property type="entry name" value="Class_I_gatase-like"/>
</dbReference>
<sequence>MKAALIYDPKIPFDGKRPGADDLERLGASFRLLDLEHFAEYGPESFDVIVNLHGRYIPRSMWTFLERQLASGAGYVHVGGGTPLSVPVEREGGFDPVNEQTAYHEKLNICHALRIPKERYDSLAGNPDLPLLEGFEELFEPADTVGLIVRFTHHDDIPEENGSSGPMDANLYPLLRGYSGDGRHVASPIVMIENTKGEFAGGRWIFINMETSSRFWSGGAALLEKAAIYAAEGVQEVIVRPNYASYFPGERPELIVHLQSFRKELPNARMKLELTREGEPVWAGELEIPLGPEPLYRNVSLPIEVSAGLYAIAARIEGGDIVRTLRSGFWGYDCELLASGPELSAGRDYFLLDGKPAPIVGMTYMQSDVHRKFLYLPNAYLWDRDIAEMAGAGINMIRTGVWTGVRTIAFNDGVVSEEFLRMMDGMFLTAARHRVAIVFNFFAFSPDAWEGRNPYLDPRSLMAQKRFVSSVVSRHANSRGVSWDLINEPSLSTIRTQWRPAPNGDPHERREWSRWLREKHGGDIASLQSAWNCTPAELPDFADAALPTAEDMDAGVTYSGLRKPMKTMDYILFTQEVMNRWIREMTKTIRAAGSPQPVTVGQDEALRGKRPSPFFFAQEVDYTTNHSWWLNDDLYWDGVFSKERDKPCLIQETGIMYVQTADGKARRNMEELRNMLERKYALAFAANNAGAVQWIWNINVYMTSMNEVNIGAVLPDGSHKPEADVSYDFGRFMREAGPWFEERREEEIAVIYPYSNNFSVRDYAGPATKTAARILGYRLHLPFRAYGEYHLEKLHGSKLLILPCAASLSERAWERLMRQTAEEGSTLLLTGVFSRDEYYRTVGSRAAALGLRTEIRATRREETLDLNGTALPVSFGGDQYEWVDKESVAGQDADKVRVVPCGKGKIVWSPLPAELNRNDDTVAALYRYAAEEAGVRAPLELEEGDGCGVLLKKLPFKRANLYIVVSECGYDQTVVLSDRENGSRYRLALPADRIAMFLAEDDGRVLCSYRDRTPERLQRIAD</sequence>
<dbReference type="RefSeq" id="WP_378047981.1">
    <property type="nucleotide sequence ID" value="NZ_JBHMDN010000016.1"/>
</dbReference>
<evidence type="ECO:0000259" key="3">
    <source>
        <dbReference type="Pfam" id="PF02449"/>
    </source>
</evidence>
<dbReference type="Pfam" id="PF02449">
    <property type="entry name" value="Glyco_hydro_42"/>
    <property type="match status" value="1"/>
</dbReference>
<dbReference type="InterPro" id="IPR017853">
    <property type="entry name" value="GH"/>
</dbReference>
<evidence type="ECO:0000256" key="2">
    <source>
        <dbReference type="ARBA" id="ARBA00023295"/>
    </source>
</evidence>
<dbReference type="Gene3D" id="3.40.50.880">
    <property type="match status" value="1"/>
</dbReference>
<organism evidence="4 5">
    <name type="scientific">Cohnella cellulosilytica</name>
    <dbReference type="NCBI Taxonomy" id="986710"/>
    <lineage>
        <taxon>Bacteria</taxon>
        <taxon>Bacillati</taxon>
        <taxon>Bacillota</taxon>
        <taxon>Bacilli</taxon>
        <taxon>Bacillales</taxon>
        <taxon>Paenibacillaceae</taxon>
        <taxon>Cohnella</taxon>
    </lineage>
</organism>
<gene>
    <name evidence="4" type="ORF">ACFQMJ_04765</name>
</gene>
<keyword evidence="2 4" id="KW-0326">Glycosidase</keyword>
<protein>
    <submittedName>
        <fullName evidence="4">Beta-galactosidase</fullName>
        <ecNumber evidence="4">3.2.1.23</ecNumber>
    </submittedName>
</protein>
<comment type="caution">
    <text evidence="4">The sequence shown here is derived from an EMBL/GenBank/DDBJ whole genome shotgun (WGS) entry which is preliminary data.</text>
</comment>
<dbReference type="InterPro" id="IPR013529">
    <property type="entry name" value="Glyco_hydro_42_N"/>
</dbReference>
<dbReference type="SUPFAM" id="SSF51445">
    <property type="entry name" value="(Trans)glycosidases"/>
    <property type="match status" value="1"/>
</dbReference>
<keyword evidence="5" id="KW-1185">Reference proteome</keyword>
<reference evidence="5" key="1">
    <citation type="journal article" date="2019" name="Int. J. Syst. Evol. Microbiol.">
        <title>The Global Catalogue of Microorganisms (GCM) 10K type strain sequencing project: providing services to taxonomists for standard genome sequencing and annotation.</title>
        <authorList>
            <consortium name="The Broad Institute Genomics Platform"/>
            <consortium name="The Broad Institute Genome Sequencing Center for Infectious Disease"/>
            <person name="Wu L."/>
            <person name="Ma J."/>
        </authorList>
    </citation>
    <scope>NUCLEOTIDE SEQUENCE [LARGE SCALE GENOMIC DNA]</scope>
    <source>
        <strain evidence="5">KCTC 12907</strain>
    </source>
</reference>
<accession>A0ABW2F614</accession>
<name>A0ABW2F614_9BACL</name>